<proteinExistence type="predicted"/>
<evidence type="ECO:0000256" key="1">
    <source>
        <dbReference type="SAM" id="Phobius"/>
    </source>
</evidence>
<accession>A0ABS6BI38</accession>
<feature type="transmembrane region" description="Helical" evidence="1">
    <location>
        <begin position="49"/>
        <end position="69"/>
    </location>
</feature>
<keyword evidence="1" id="KW-1133">Transmembrane helix</keyword>
<feature type="transmembrane region" description="Helical" evidence="1">
    <location>
        <begin position="15"/>
        <end position="37"/>
    </location>
</feature>
<name>A0ABS6BI38_9SPHN</name>
<reference evidence="2 3" key="1">
    <citation type="submission" date="2021-06" db="EMBL/GenBank/DDBJ databases">
        <title>Sphingomonas sp. XMGL2, whole genome shotgun sequencing project.</title>
        <authorList>
            <person name="Zhao G."/>
            <person name="Shen L."/>
        </authorList>
    </citation>
    <scope>NUCLEOTIDE SEQUENCE [LARGE SCALE GENOMIC DNA]</scope>
    <source>
        <strain evidence="2 3">XMGL2</strain>
    </source>
</reference>
<evidence type="ECO:0000313" key="2">
    <source>
        <dbReference type="EMBL" id="MBU3077973.1"/>
    </source>
</evidence>
<sequence>MTPTPPSEREAQARLIILLTVRAMGVIAMLVGLGVWLGGYQGHGGLGTAAFLLGAFCSFLLPALLARLWRSPKP</sequence>
<protein>
    <submittedName>
        <fullName evidence="2">Uncharacterized protein</fullName>
    </submittedName>
</protein>
<keyword evidence="3" id="KW-1185">Reference proteome</keyword>
<evidence type="ECO:0000313" key="3">
    <source>
        <dbReference type="Proteomes" id="UP000776276"/>
    </source>
</evidence>
<comment type="caution">
    <text evidence="2">The sequence shown here is derived from an EMBL/GenBank/DDBJ whole genome shotgun (WGS) entry which is preliminary data.</text>
</comment>
<keyword evidence="1" id="KW-0812">Transmembrane</keyword>
<gene>
    <name evidence="2" type="ORF">KOF26_08860</name>
</gene>
<keyword evidence="1" id="KW-0472">Membrane</keyword>
<dbReference type="EMBL" id="JAHKRT010000004">
    <property type="protein sequence ID" value="MBU3077973.1"/>
    <property type="molecule type" value="Genomic_DNA"/>
</dbReference>
<dbReference type="Proteomes" id="UP000776276">
    <property type="component" value="Unassembled WGS sequence"/>
</dbReference>
<dbReference type="RefSeq" id="WP_216323385.1">
    <property type="nucleotide sequence ID" value="NZ_JAHKRT010000004.1"/>
</dbReference>
<organism evidence="2 3">
    <name type="scientific">Sphingomonas quercus</name>
    <dbReference type="NCBI Taxonomy" id="2842451"/>
    <lineage>
        <taxon>Bacteria</taxon>
        <taxon>Pseudomonadati</taxon>
        <taxon>Pseudomonadota</taxon>
        <taxon>Alphaproteobacteria</taxon>
        <taxon>Sphingomonadales</taxon>
        <taxon>Sphingomonadaceae</taxon>
        <taxon>Sphingomonas</taxon>
    </lineage>
</organism>